<name>A0AAD5PB08_9FUNG</name>
<organism evidence="1 2">
    <name type="scientific">Phascolomyces articulosus</name>
    <dbReference type="NCBI Taxonomy" id="60185"/>
    <lineage>
        <taxon>Eukaryota</taxon>
        <taxon>Fungi</taxon>
        <taxon>Fungi incertae sedis</taxon>
        <taxon>Mucoromycota</taxon>
        <taxon>Mucoromycotina</taxon>
        <taxon>Mucoromycetes</taxon>
        <taxon>Mucorales</taxon>
        <taxon>Lichtheimiaceae</taxon>
        <taxon>Phascolomyces</taxon>
    </lineage>
</organism>
<sequence>MHVQESLVCPVCSANLSERDHYEWCALHNGKWIQLMRSHWLSLRHSHCHQR</sequence>
<dbReference type="AlphaFoldDB" id="A0AAD5PB08"/>
<reference evidence="1" key="2">
    <citation type="submission" date="2023-02" db="EMBL/GenBank/DDBJ databases">
        <authorList>
            <consortium name="DOE Joint Genome Institute"/>
            <person name="Mondo S.J."/>
            <person name="Chang Y."/>
            <person name="Wang Y."/>
            <person name="Ahrendt S."/>
            <person name="Andreopoulos W."/>
            <person name="Barry K."/>
            <person name="Beard J."/>
            <person name="Benny G.L."/>
            <person name="Blankenship S."/>
            <person name="Bonito G."/>
            <person name="Cuomo C."/>
            <person name="Desiro A."/>
            <person name="Gervers K.A."/>
            <person name="Hundley H."/>
            <person name="Kuo A."/>
            <person name="LaButti K."/>
            <person name="Lang B.F."/>
            <person name="Lipzen A."/>
            <person name="O'Donnell K."/>
            <person name="Pangilinan J."/>
            <person name="Reynolds N."/>
            <person name="Sandor L."/>
            <person name="Smith M.W."/>
            <person name="Tsang A."/>
            <person name="Grigoriev I.V."/>
            <person name="Stajich J.E."/>
            <person name="Spatafora J.W."/>
        </authorList>
    </citation>
    <scope>NUCLEOTIDE SEQUENCE</scope>
    <source>
        <strain evidence="1">RSA 2281</strain>
    </source>
</reference>
<keyword evidence="2" id="KW-1185">Reference proteome</keyword>
<gene>
    <name evidence="1" type="ORF">BDA99DRAFT_518115</name>
</gene>
<dbReference type="EMBL" id="JAIXMP010000023">
    <property type="protein sequence ID" value="KAI9255185.1"/>
    <property type="molecule type" value="Genomic_DNA"/>
</dbReference>
<accession>A0AAD5PB08</accession>
<evidence type="ECO:0000313" key="1">
    <source>
        <dbReference type="EMBL" id="KAI9255185.1"/>
    </source>
</evidence>
<proteinExistence type="predicted"/>
<reference evidence="1" key="1">
    <citation type="journal article" date="2022" name="IScience">
        <title>Evolution of zygomycete secretomes and the origins of terrestrial fungal ecologies.</title>
        <authorList>
            <person name="Chang Y."/>
            <person name="Wang Y."/>
            <person name="Mondo S."/>
            <person name="Ahrendt S."/>
            <person name="Andreopoulos W."/>
            <person name="Barry K."/>
            <person name="Beard J."/>
            <person name="Benny G.L."/>
            <person name="Blankenship S."/>
            <person name="Bonito G."/>
            <person name="Cuomo C."/>
            <person name="Desiro A."/>
            <person name="Gervers K.A."/>
            <person name="Hundley H."/>
            <person name="Kuo A."/>
            <person name="LaButti K."/>
            <person name="Lang B.F."/>
            <person name="Lipzen A."/>
            <person name="O'Donnell K."/>
            <person name="Pangilinan J."/>
            <person name="Reynolds N."/>
            <person name="Sandor L."/>
            <person name="Smith M.E."/>
            <person name="Tsang A."/>
            <person name="Grigoriev I.V."/>
            <person name="Stajich J.E."/>
            <person name="Spatafora J.W."/>
        </authorList>
    </citation>
    <scope>NUCLEOTIDE SEQUENCE</scope>
    <source>
        <strain evidence="1">RSA 2281</strain>
    </source>
</reference>
<comment type="caution">
    <text evidence="1">The sequence shown here is derived from an EMBL/GenBank/DDBJ whole genome shotgun (WGS) entry which is preliminary data.</text>
</comment>
<protein>
    <submittedName>
        <fullName evidence="1">Uncharacterized protein</fullName>
    </submittedName>
</protein>
<dbReference type="Proteomes" id="UP001209540">
    <property type="component" value="Unassembled WGS sequence"/>
</dbReference>
<evidence type="ECO:0000313" key="2">
    <source>
        <dbReference type="Proteomes" id="UP001209540"/>
    </source>
</evidence>